<feature type="compositionally biased region" description="Polar residues" evidence="1">
    <location>
        <begin position="44"/>
        <end position="55"/>
    </location>
</feature>
<gene>
    <name evidence="2" type="ordered locus">Ngar_c32430</name>
</gene>
<reference evidence="2 3" key="1">
    <citation type="journal article" date="2012" name="Environ. Microbiol.">
        <title>The genome of the ammonia-oxidizing Candidatus Nitrososphaera gargensis: insights into metabolic versatility and environmental adaptations.</title>
        <authorList>
            <person name="Spang A."/>
            <person name="Poehlein A."/>
            <person name="Offre P."/>
            <person name="Zumbragel S."/>
            <person name="Haider S."/>
            <person name="Rychlik N."/>
            <person name="Nowka B."/>
            <person name="Schmeisser C."/>
            <person name="Lebedeva E.V."/>
            <person name="Rattei T."/>
            <person name="Bohm C."/>
            <person name="Schmid M."/>
            <person name="Galushko A."/>
            <person name="Hatzenpichler R."/>
            <person name="Weinmaier T."/>
            <person name="Daniel R."/>
            <person name="Schleper C."/>
            <person name="Spieck E."/>
            <person name="Streit W."/>
            <person name="Wagner M."/>
        </authorList>
    </citation>
    <scope>NUCLEOTIDE SEQUENCE [LARGE SCALE GENOMIC DNA]</scope>
    <source>
        <strain evidence="3">Ga9.2</strain>
    </source>
</reference>
<organism evidence="2 3">
    <name type="scientific">Nitrososphaera gargensis (strain Ga9.2)</name>
    <dbReference type="NCBI Taxonomy" id="1237085"/>
    <lineage>
        <taxon>Archaea</taxon>
        <taxon>Nitrososphaerota</taxon>
        <taxon>Nitrososphaeria</taxon>
        <taxon>Nitrososphaerales</taxon>
        <taxon>Nitrososphaeraceae</taxon>
        <taxon>Nitrososphaera</taxon>
    </lineage>
</organism>
<dbReference type="HOGENOM" id="CLU_2911658_0_0_2"/>
<accession>K0INY0</accession>
<name>K0INY0_NITGG</name>
<feature type="region of interest" description="Disordered" evidence="1">
    <location>
        <begin position="38"/>
        <end position="61"/>
    </location>
</feature>
<evidence type="ECO:0000313" key="3">
    <source>
        <dbReference type="Proteomes" id="UP000008037"/>
    </source>
</evidence>
<dbReference type="KEGG" id="nga:Ngar_c32430"/>
<evidence type="ECO:0000313" key="2">
    <source>
        <dbReference type="EMBL" id="AFU60159.1"/>
    </source>
</evidence>
<dbReference type="AlphaFoldDB" id="K0INY0"/>
<evidence type="ECO:0000256" key="1">
    <source>
        <dbReference type="SAM" id="MobiDB-lite"/>
    </source>
</evidence>
<proteinExistence type="predicted"/>
<protein>
    <submittedName>
        <fullName evidence="2">Uncharacterized protein</fullName>
    </submittedName>
</protein>
<dbReference type="BioCyc" id="CNIT1237085:G1324-3243-MONOMER"/>
<dbReference type="InParanoid" id="K0INY0"/>
<dbReference type="Proteomes" id="UP000008037">
    <property type="component" value="Chromosome"/>
</dbReference>
<dbReference type="EMBL" id="CP002408">
    <property type="protein sequence ID" value="AFU60159.1"/>
    <property type="molecule type" value="Genomic_DNA"/>
</dbReference>
<dbReference type="STRING" id="1237085.Ngar_c32430"/>
<keyword evidence="3" id="KW-1185">Reference proteome</keyword>
<sequence length="61" mass="6390">MPTSATPALKNAIGTTLTTARGAHKHAVVVPKNAEGWLDKKNTEPPSSFLSSGVCNSIEEQ</sequence>